<accession>A0ABY4W9S3</accession>
<protein>
    <submittedName>
        <fullName evidence="3">Cysteine hydrolase family protein</fullName>
    </submittedName>
</protein>
<evidence type="ECO:0000259" key="2">
    <source>
        <dbReference type="Pfam" id="PF00857"/>
    </source>
</evidence>
<dbReference type="RefSeq" id="WP_251937138.1">
    <property type="nucleotide sequence ID" value="NZ_CP098747.1"/>
</dbReference>
<keyword evidence="1 3" id="KW-0378">Hydrolase</keyword>
<dbReference type="PANTHER" id="PTHR43540:SF1">
    <property type="entry name" value="ISOCHORISMATASE HYDROLASE"/>
    <property type="match status" value="1"/>
</dbReference>
<dbReference type="Pfam" id="PF00857">
    <property type="entry name" value="Isochorismatase"/>
    <property type="match status" value="1"/>
</dbReference>
<evidence type="ECO:0000313" key="4">
    <source>
        <dbReference type="Proteomes" id="UP001056291"/>
    </source>
</evidence>
<feature type="domain" description="Isochorismatase-like" evidence="2">
    <location>
        <begin position="43"/>
        <end position="210"/>
    </location>
</feature>
<name>A0ABY4W9S3_9PROT</name>
<dbReference type="InterPro" id="IPR050272">
    <property type="entry name" value="Isochorismatase-like_hydrls"/>
</dbReference>
<dbReference type="SUPFAM" id="SSF52499">
    <property type="entry name" value="Isochorismatase-like hydrolases"/>
    <property type="match status" value="1"/>
</dbReference>
<evidence type="ECO:0000256" key="1">
    <source>
        <dbReference type="ARBA" id="ARBA00022801"/>
    </source>
</evidence>
<dbReference type="GO" id="GO:0016787">
    <property type="term" value="F:hydrolase activity"/>
    <property type="evidence" value="ECO:0007669"/>
    <property type="project" value="UniProtKB-KW"/>
</dbReference>
<evidence type="ECO:0000313" key="3">
    <source>
        <dbReference type="EMBL" id="USG62888.1"/>
    </source>
</evidence>
<sequence>MWIILGTLACALVAGAIYTLYGMHRIGVATSGEKIDRSQRPNTALLIIDMQKDFTHLTGEKAWDTEYLEDRIALINTLAADAKKAGQPVITIRQIFAPGYTSLLVRLLGQGRGATGSAGLDLDDRLTFVADADFTKHIGDAFSSPALNAMLDSHRIGHVKLAGLDGNYCVKNTAEGAVNRGYDVDVIYPAVLSSSLKTWEKQKQRLAGLGVQLNSL</sequence>
<dbReference type="PANTHER" id="PTHR43540">
    <property type="entry name" value="PEROXYUREIDOACRYLATE/UREIDOACRYLATE AMIDOHYDROLASE-RELATED"/>
    <property type="match status" value="1"/>
</dbReference>
<dbReference type="Gene3D" id="3.40.50.850">
    <property type="entry name" value="Isochorismatase-like"/>
    <property type="match status" value="1"/>
</dbReference>
<dbReference type="EMBL" id="CP098747">
    <property type="protein sequence ID" value="USG62888.1"/>
    <property type="molecule type" value="Genomic_DNA"/>
</dbReference>
<dbReference type="CDD" id="cd00431">
    <property type="entry name" value="cysteine_hydrolases"/>
    <property type="match status" value="1"/>
</dbReference>
<keyword evidence="4" id="KW-1185">Reference proteome</keyword>
<gene>
    <name evidence="3" type="ORF">NBZ79_07850</name>
</gene>
<dbReference type="Proteomes" id="UP001056291">
    <property type="component" value="Chromosome"/>
</dbReference>
<dbReference type="InterPro" id="IPR036380">
    <property type="entry name" value="Isochorismatase-like_sf"/>
</dbReference>
<reference evidence="3" key="1">
    <citation type="submission" date="2022-06" db="EMBL/GenBank/DDBJ databases">
        <title>Sneathiella actinostolidae sp. nov., isolated from a sea anemonein the Western Pacific Ocean.</title>
        <authorList>
            <person name="Wei M.J."/>
        </authorList>
    </citation>
    <scope>NUCLEOTIDE SEQUENCE</scope>
    <source>
        <strain evidence="3">PHK-P5</strain>
    </source>
</reference>
<organism evidence="3 4">
    <name type="scientific">Sneathiella marina</name>
    <dbReference type="NCBI Taxonomy" id="2950108"/>
    <lineage>
        <taxon>Bacteria</taxon>
        <taxon>Pseudomonadati</taxon>
        <taxon>Pseudomonadota</taxon>
        <taxon>Alphaproteobacteria</taxon>
        <taxon>Sneathiellales</taxon>
        <taxon>Sneathiellaceae</taxon>
        <taxon>Sneathiella</taxon>
    </lineage>
</organism>
<dbReference type="InterPro" id="IPR000868">
    <property type="entry name" value="Isochorismatase-like_dom"/>
</dbReference>
<proteinExistence type="predicted"/>